<dbReference type="SMART" id="SM00091">
    <property type="entry name" value="PAS"/>
    <property type="match status" value="1"/>
</dbReference>
<dbReference type="SUPFAM" id="SSF55781">
    <property type="entry name" value="GAF domain-like"/>
    <property type="match status" value="1"/>
</dbReference>
<dbReference type="CDD" id="cd00009">
    <property type="entry name" value="AAA"/>
    <property type="match status" value="1"/>
</dbReference>
<dbReference type="PROSITE" id="PS00676">
    <property type="entry name" value="SIGMA54_INTERACT_2"/>
    <property type="match status" value="1"/>
</dbReference>
<keyword evidence="1" id="KW-0547">Nucleotide-binding</keyword>
<dbReference type="PROSITE" id="PS00675">
    <property type="entry name" value="SIGMA54_INTERACT_1"/>
    <property type="match status" value="1"/>
</dbReference>
<dbReference type="OrthoDB" id="9803970at2"/>
<dbReference type="EMBL" id="CP045798">
    <property type="protein sequence ID" value="QNB47797.1"/>
    <property type="molecule type" value="Genomic_DNA"/>
</dbReference>
<proteinExistence type="predicted"/>
<dbReference type="Pfam" id="PF00989">
    <property type="entry name" value="PAS"/>
    <property type="match status" value="1"/>
</dbReference>
<keyword evidence="2" id="KW-0067">ATP-binding</keyword>
<dbReference type="InterPro" id="IPR013767">
    <property type="entry name" value="PAS_fold"/>
</dbReference>
<dbReference type="GO" id="GO:0043565">
    <property type="term" value="F:sequence-specific DNA binding"/>
    <property type="evidence" value="ECO:0007669"/>
    <property type="project" value="InterPro"/>
</dbReference>
<dbReference type="PROSITE" id="PS00688">
    <property type="entry name" value="SIGMA54_INTERACT_3"/>
    <property type="match status" value="1"/>
</dbReference>
<reference evidence="8 9" key="1">
    <citation type="journal article" date="2019" name="Front. Microbiol.">
        <title>Thermoanaerosceptrum fracticalcis gen. nov. sp. nov., a Novel Fumarate-Fermenting Microorganism From a Deep Fractured Carbonate Aquifer of the US Great Basin.</title>
        <authorList>
            <person name="Hamilton-Brehm S.D."/>
            <person name="Stewart L.E."/>
            <person name="Zavarin M."/>
            <person name="Caldwell M."/>
            <person name="Lawson P.A."/>
            <person name="Onstott T.C."/>
            <person name="Grzymski J."/>
            <person name="Neveux I."/>
            <person name="Lollar B.S."/>
            <person name="Russell C.E."/>
            <person name="Moser D.P."/>
        </authorList>
    </citation>
    <scope>NUCLEOTIDE SEQUENCE [LARGE SCALE GENOMIC DNA]</scope>
    <source>
        <strain evidence="8 9">DRI-13</strain>
    </source>
</reference>
<dbReference type="GO" id="GO:0005524">
    <property type="term" value="F:ATP binding"/>
    <property type="evidence" value="ECO:0007669"/>
    <property type="project" value="UniProtKB-KW"/>
</dbReference>
<dbReference type="Pfam" id="PF25601">
    <property type="entry name" value="AAA_lid_14"/>
    <property type="match status" value="1"/>
</dbReference>
<dbReference type="Gene3D" id="3.30.450.20">
    <property type="entry name" value="PAS domain"/>
    <property type="match status" value="1"/>
</dbReference>
<dbReference type="Proteomes" id="UP000515847">
    <property type="component" value="Chromosome"/>
</dbReference>
<sequence length="658" mass="73746">MDIEERNRAILKAWEDFLAQDEIDPGVVRKMVADSWRRCKNLGISPYIKKGKIILKGELLLNRIKQKQELIDVALGVMDNLYESVKGSGFVVILCDEEGYLLHVVGDKHVLESASIINFMPGANWSEESIGTNAIGTALATDSPVQLFASEHYCVGCKSWTCSAVPLHDEEGKKIGVLNLSGHYTKVNQHTLGMAVAAANAIENLLRLKKISDNLSVTNNLLNAMMDSMTDGVIATDTAGNITKFNWAVEDILGMTADKIVNKNINAFICDQLDFNNIVHANLFNTDQEVYLRTGRGKIHCTMTFRNIKVNGQVTGVLFILKKMENVKKLVHKIVGARARFTFQDLKGNNQRFQESIEMARRAALGTSTVLLLGESGTGKEMFAQAIHNASRRRQGPFVDLNCGAIPRELIGSELFGYSAGAFTGAKKEGNPGKFELADGGTLFLDEIGDMPLDMQVNLLRVLEEKRVRRIGGQTDILVDVRVIAATNRNLLEMVQNGKFREDLYYRLNVLTIQMIPLRNRKDDLPTLIWFFIEKYNRLMGTEVKRIDGEFLRILSEYDWPGNVRELENVIERAINLALGETLTPDLLPPEITGSFNKTIITEANRNNFCLELAAVEKQLILQVLNECNNNMTQAAKRLGIGRTTLYRRIKEYKDMKL</sequence>
<dbReference type="SMART" id="SM00382">
    <property type="entry name" value="AAA"/>
    <property type="match status" value="1"/>
</dbReference>
<dbReference type="CDD" id="cd00130">
    <property type="entry name" value="PAS"/>
    <property type="match status" value="1"/>
</dbReference>
<keyword evidence="3" id="KW-0805">Transcription regulation</keyword>
<dbReference type="InterPro" id="IPR025944">
    <property type="entry name" value="Sigma_54_int_dom_CS"/>
</dbReference>
<accession>A0A7G6E6U3</accession>
<dbReference type="GO" id="GO:0006355">
    <property type="term" value="P:regulation of DNA-templated transcription"/>
    <property type="evidence" value="ECO:0007669"/>
    <property type="project" value="InterPro"/>
</dbReference>
<dbReference type="AlphaFoldDB" id="A0A7G6E6U3"/>
<dbReference type="KEGG" id="tfr:BR63_16905"/>
<dbReference type="Gene3D" id="3.30.450.40">
    <property type="match status" value="1"/>
</dbReference>
<dbReference type="InterPro" id="IPR035965">
    <property type="entry name" value="PAS-like_dom_sf"/>
</dbReference>
<dbReference type="Gene3D" id="1.10.10.60">
    <property type="entry name" value="Homeodomain-like"/>
    <property type="match status" value="1"/>
</dbReference>
<dbReference type="InterPro" id="IPR003593">
    <property type="entry name" value="AAA+_ATPase"/>
</dbReference>
<evidence type="ECO:0000259" key="7">
    <source>
        <dbReference type="PROSITE" id="PS50112"/>
    </source>
</evidence>
<dbReference type="Pfam" id="PF01590">
    <property type="entry name" value="GAF"/>
    <property type="match status" value="1"/>
</dbReference>
<feature type="domain" description="PAS" evidence="7">
    <location>
        <begin position="218"/>
        <end position="264"/>
    </location>
</feature>
<evidence type="ECO:0000256" key="1">
    <source>
        <dbReference type="ARBA" id="ARBA00022741"/>
    </source>
</evidence>
<dbReference type="PROSITE" id="PS50112">
    <property type="entry name" value="PAS"/>
    <property type="match status" value="1"/>
</dbReference>
<keyword evidence="5" id="KW-0804">Transcription</keyword>
<evidence type="ECO:0000256" key="4">
    <source>
        <dbReference type="ARBA" id="ARBA00023125"/>
    </source>
</evidence>
<dbReference type="PANTHER" id="PTHR32071">
    <property type="entry name" value="TRANSCRIPTIONAL REGULATORY PROTEIN"/>
    <property type="match status" value="1"/>
</dbReference>
<organism evidence="8 9">
    <name type="scientific">Thermanaerosceptrum fracticalcis</name>
    <dbReference type="NCBI Taxonomy" id="1712410"/>
    <lineage>
        <taxon>Bacteria</taxon>
        <taxon>Bacillati</taxon>
        <taxon>Bacillota</taxon>
        <taxon>Clostridia</taxon>
        <taxon>Eubacteriales</taxon>
        <taxon>Peptococcaceae</taxon>
        <taxon>Thermanaerosceptrum</taxon>
    </lineage>
</organism>
<feature type="domain" description="Sigma-54 factor interaction" evidence="6">
    <location>
        <begin position="346"/>
        <end position="576"/>
    </location>
</feature>
<dbReference type="InterPro" id="IPR029016">
    <property type="entry name" value="GAF-like_dom_sf"/>
</dbReference>
<dbReference type="InterPro" id="IPR027417">
    <property type="entry name" value="P-loop_NTPase"/>
</dbReference>
<dbReference type="InterPro" id="IPR002197">
    <property type="entry name" value="HTH_Fis"/>
</dbReference>
<dbReference type="PANTHER" id="PTHR32071:SF57">
    <property type="entry name" value="C4-DICARBOXYLATE TRANSPORT TRANSCRIPTIONAL REGULATORY PROTEIN DCTD"/>
    <property type="match status" value="1"/>
</dbReference>
<evidence type="ECO:0000256" key="2">
    <source>
        <dbReference type="ARBA" id="ARBA00022840"/>
    </source>
</evidence>
<dbReference type="PROSITE" id="PS50045">
    <property type="entry name" value="SIGMA54_INTERACT_4"/>
    <property type="match status" value="1"/>
</dbReference>
<dbReference type="Gene3D" id="1.10.8.60">
    <property type="match status" value="1"/>
</dbReference>
<dbReference type="InterPro" id="IPR025943">
    <property type="entry name" value="Sigma_54_int_dom_ATP-bd_2"/>
</dbReference>
<dbReference type="PRINTS" id="PR01590">
    <property type="entry name" value="HTHFIS"/>
</dbReference>
<dbReference type="InterPro" id="IPR003018">
    <property type="entry name" value="GAF"/>
</dbReference>
<evidence type="ECO:0000259" key="6">
    <source>
        <dbReference type="PROSITE" id="PS50045"/>
    </source>
</evidence>
<gene>
    <name evidence="8" type="ORF">BR63_16905</name>
</gene>
<dbReference type="SUPFAM" id="SSF55785">
    <property type="entry name" value="PYP-like sensor domain (PAS domain)"/>
    <property type="match status" value="1"/>
</dbReference>
<evidence type="ECO:0000256" key="3">
    <source>
        <dbReference type="ARBA" id="ARBA00023015"/>
    </source>
</evidence>
<evidence type="ECO:0000313" key="9">
    <source>
        <dbReference type="Proteomes" id="UP000515847"/>
    </source>
</evidence>
<dbReference type="InterPro" id="IPR025662">
    <property type="entry name" value="Sigma_54_int_dom_ATP-bd_1"/>
</dbReference>
<evidence type="ECO:0000256" key="5">
    <source>
        <dbReference type="ARBA" id="ARBA00023163"/>
    </source>
</evidence>
<dbReference type="InterPro" id="IPR009057">
    <property type="entry name" value="Homeodomain-like_sf"/>
</dbReference>
<dbReference type="InterPro" id="IPR058031">
    <property type="entry name" value="AAA_lid_NorR"/>
</dbReference>
<dbReference type="NCBIfam" id="TIGR00229">
    <property type="entry name" value="sensory_box"/>
    <property type="match status" value="1"/>
</dbReference>
<keyword evidence="4" id="KW-0238">DNA-binding</keyword>
<keyword evidence="9" id="KW-1185">Reference proteome</keyword>
<dbReference type="FunFam" id="3.40.50.300:FF:000006">
    <property type="entry name" value="DNA-binding transcriptional regulator NtrC"/>
    <property type="match status" value="1"/>
</dbReference>
<protein>
    <submittedName>
        <fullName evidence="8">Sigma-54-dependent Fis family transcriptional regulator</fullName>
    </submittedName>
</protein>
<dbReference type="Pfam" id="PF02954">
    <property type="entry name" value="HTH_8"/>
    <property type="match status" value="1"/>
</dbReference>
<dbReference type="InterPro" id="IPR002078">
    <property type="entry name" value="Sigma_54_int"/>
</dbReference>
<dbReference type="InterPro" id="IPR000014">
    <property type="entry name" value="PAS"/>
</dbReference>
<evidence type="ECO:0000313" key="8">
    <source>
        <dbReference type="EMBL" id="QNB47797.1"/>
    </source>
</evidence>
<name>A0A7G6E6U3_THEFR</name>
<dbReference type="Pfam" id="PF00158">
    <property type="entry name" value="Sigma54_activat"/>
    <property type="match status" value="1"/>
</dbReference>
<dbReference type="SUPFAM" id="SSF52540">
    <property type="entry name" value="P-loop containing nucleoside triphosphate hydrolases"/>
    <property type="match status" value="1"/>
</dbReference>
<dbReference type="RefSeq" id="WP_051966210.1">
    <property type="nucleotide sequence ID" value="NZ_CP045798.1"/>
</dbReference>
<dbReference type="SUPFAM" id="SSF46689">
    <property type="entry name" value="Homeodomain-like"/>
    <property type="match status" value="1"/>
</dbReference>
<dbReference type="Gene3D" id="3.40.50.300">
    <property type="entry name" value="P-loop containing nucleotide triphosphate hydrolases"/>
    <property type="match status" value="1"/>
</dbReference>